<dbReference type="GO" id="GO:0003700">
    <property type="term" value="F:DNA-binding transcription factor activity"/>
    <property type="evidence" value="ECO:0007669"/>
    <property type="project" value="InterPro"/>
</dbReference>
<name>A0A919R839_9ACTN</name>
<accession>A0A919R839</accession>
<dbReference type="InterPro" id="IPR036390">
    <property type="entry name" value="WH_DNA-bd_sf"/>
</dbReference>
<protein>
    <submittedName>
        <fullName evidence="2">ArsR family transcriptional regulator</fullName>
    </submittedName>
</protein>
<evidence type="ECO:0000313" key="2">
    <source>
        <dbReference type="EMBL" id="GII80161.1"/>
    </source>
</evidence>
<dbReference type="Pfam" id="PF19361">
    <property type="entry name" value="DUF5937"/>
    <property type="match status" value="1"/>
</dbReference>
<dbReference type="RefSeq" id="WP_203990501.1">
    <property type="nucleotide sequence ID" value="NZ_BOOU01000069.1"/>
</dbReference>
<organism evidence="2 3">
    <name type="scientific">Sphaerisporangium rufum</name>
    <dbReference type="NCBI Taxonomy" id="1381558"/>
    <lineage>
        <taxon>Bacteria</taxon>
        <taxon>Bacillati</taxon>
        <taxon>Actinomycetota</taxon>
        <taxon>Actinomycetes</taxon>
        <taxon>Streptosporangiales</taxon>
        <taxon>Streptosporangiaceae</taxon>
        <taxon>Sphaerisporangium</taxon>
    </lineage>
</organism>
<dbReference type="InterPro" id="IPR045981">
    <property type="entry name" value="DUF5937"/>
</dbReference>
<dbReference type="InterPro" id="IPR001845">
    <property type="entry name" value="HTH_ArsR_DNA-bd_dom"/>
</dbReference>
<evidence type="ECO:0000259" key="1">
    <source>
        <dbReference type="SMART" id="SM00418"/>
    </source>
</evidence>
<dbReference type="InterPro" id="IPR011991">
    <property type="entry name" value="ArsR-like_HTH"/>
</dbReference>
<dbReference type="CDD" id="cd00090">
    <property type="entry name" value="HTH_ARSR"/>
    <property type="match status" value="1"/>
</dbReference>
<dbReference type="Gene3D" id="1.10.10.10">
    <property type="entry name" value="Winged helix-like DNA-binding domain superfamily/Winged helix DNA-binding domain"/>
    <property type="match status" value="1"/>
</dbReference>
<gene>
    <name evidence="2" type="ORF">Sru01_51430</name>
</gene>
<proteinExistence type="predicted"/>
<feature type="domain" description="HTH arsR-type" evidence="1">
    <location>
        <begin position="263"/>
        <end position="340"/>
    </location>
</feature>
<dbReference type="Pfam" id="PF09339">
    <property type="entry name" value="HTH_IclR"/>
    <property type="match status" value="1"/>
</dbReference>
<reference evidence="2" key="1">
    <citation type="submission" date="2021-01" db="EMBL/GenBank/DDBJ databases">
        <title>Whole genome shotgun sequence of Sphaerisporangium rufum NBRC 109079.</title>
        <authorList>
            <person name="Komaki H."/>
            <person name="Tamura T."/>
        </authorList>
    </citation>
    <scope>NUCLEOTIDE SEQUENCE</scope>
    <source>
        <strain evidence="2">NBRC 109079</strain>
    </source>
</reference>
<dbReference type="AlphaFoldDB" id="A0A919R839"/>
<keyword evidence="3" id="KW-1185">Reference proteome</keyword>
<dbReference type="InterPro" id="IPR036388">
    <property type="entry name" value="WH-like_DNA-bd_sf"/>
</dbReference>
<dbReference type="InterPro" id="IPR005471">
    <property type="entry name" value="Tscrpt_reg_IclR_N"/>
</dbReference>
<evidence type="ECO:0000313" key="3">
    <source>
        <dbReference type="Proteomes" id="UP000655287"/>
    </source>
</evidence>
<dbReference type="SUPFAM" id="SSF46785">
    <property type="entry name" value="Winged helix' DNA-binding domain"/>
    <property type="match status" value="1"/>
</dbReference>
<dbReference type="SMART" id="SM00418">
    <property type="entry name" value="HTH_ARSR"/>
    <property type="match status" value="1"/>
</dbReference>
<comment type="caution">
    <text evidence="2">The sequence shown here is derived from an EMBL/GenBank/DDBJ whole genome shotgun (WGS) entry which is preliminary data.</text>
</comment>
<dbReference type="GO" id="GO:0003677">
    <property type="term" value="F:DNA binding"/>
    <property type="evidence" value="ECO:0007669"/>
    <property type="project" value="InterPro"/>
</dbReference>
<dbReference type="EMBL" id="BOOU01000069">
    <property type="protein sequence ID" value="GII80161.1"/>
    <property type="molecule type" value="Genomic_DNA"/>
</dbReference>
<sequence length="344" mass="37000">MANGSAQTELTRMLTLTLTDQDLLRVRFAVSPLWETLALVRAHLSPVPGEPAVDRFVARHRPRLAAIDLSLLPDLLTHQGYVPDFLTPPPPGPSTDPEQPFADELDRLLATPPEVVAREIGRVHRERPAAGPARALDRPDQVTRQLGAAVSRVWTAVLAPNWRRVRDILMADVSARGRHLVAAGIEQVAGRLHPDITWRPGALMVRGPGTAVHHADGRGLLLVPSLFNGPHPTLLLDRPWQPALFYPARGRGDLARPAAEPSAALVTLLGRTRARLLAEAAAGVTTGAAARRLGLAKGTVSEHLHALRDCGLIYPVRDGRFLRYELTATGAALTGPPAGGPSTR</sequence>
<dbReference type="Proteomes" id="UP000655287">
    <property type="component" value="Unassembled WGS sequence"/>
</dbReference>